<proteinExistence type="predicted"/>
<comment type="caution">
    <text evidence="5">The sequence shown here is derived from an EMBL/GenBank/DDBJ whole genome shotgun (WGS) entry which is preliminary data.</text>
</comment>
<feature type="compositionally biased region" description="Basic and acidic residues" evidence="3">
    <location>
        <begin position="78"/>
        <end position="88"/>
    </location>
</feature>
<keyword evidence="4" id="KW-1133">Transmembrane helix</keyword>
<evidence type="ECO:0000256" key="2">
    <source>
        <dbReference type="ARBA" id="ARBA00023136"/>
    </source>
</evidence>
<evidence type="ECO:0008006" key="7">
    <source>
        <dbReference type="Google" id="ProtNLM"/>
    </source>
</evidence>
<organism evidence="5 6">
    <name type="scientific">Actinomadura vinacea</name>
    <dbReference type="NCBI Taxonomy" id="115336"/>
    <lineage>
        <taxon>Bacteria</taxon>
        <taxon>Bacillati</taxon>
        <taxon>Actinomycetota</taxon>
        <taxon>Actinomycetes</taxon>
        <taxon>Streptosporangiales</taxon>
        <taxon>Thermomonosporaceae</taxon>
        <taxon>Actinomadura</taxon>
    </lineage>
</organism>
<name>A0ABP5WRF3_9ACTN</name>
<reference evidence="6" key="1">
    <citation type="journal article" date="2019" name="Int. J. Syst. Evol. Microbiol.">
        <title>The Global Catalogue of Microorganisms (GCM) 10K type strain sequencing project: providing services to taxonomists for standard genome sequencing and annotation.</title>
        <authorList>
            <consortium name="The Broad Institute Genomics Platform"/>
            <consortium name="The Broad Institute Genome Sequencing Center for Infectious Disease"/>
            <person name="Wu L."/>
            <person name="Ma J."/>
        </authorList>
    </citation>
    <scope>NUCLEOTIDE SEQUENCE [LARGE SCALE GENOMIC DNA]</scope>
    <source>
        <strain evidence="6">JCM 3325</strain>
    </source>
</reference>
<dbReference type="Proteomes" id="UP001501231">
    <property type="component" value="Unassembled WGS sequence"/>
</dbReference>
<evidence type="ECO:0000313" key="5">
    <source>
        <dbReference type="EMBL" id="GAA2434297.1"/>
    </source>
</evidence>
<feature type="compositionally biased region" description="Polar residues" evidence="3">
    <location>
        <begin position="271"/>
        <end position="280"/>
    </location>
</feature>
<feature type="region of interest" description="Disordered" evidence="3">
    <location>
        <begin position="52"/>
        <end position="100"/>
    </location>
</feature>
<evidence type="ECO:0000256" key="4">
    <source>
        <dbReference type="SAM" id="Phobius"/>
    </source>
</evidence>
<evidence type="ECO:0000256" key="1">
    <source>
        <dbReference type="ARBA" id="ARBA00004370"/>
    </source>
</evidence>
<keyword evidence="2 4" id="KW-0472">Membrane</keyword>
<feature type="compositionally biased region" description="Basic and acidic residues" evidence="3">
    <location>
        <begin position="1"/>
        <end position="10"/>
    </location>
</feature>
<feature type="compositionally biased region" description="Acidic residues" evidence="3">
    <location>
        <begin position="11"/>
        <end position="25"/>
    </location>
</feature>
<dbReference type="EMBL" id="BAAARW010000020">
    <property type="protein sequence ID" value="GAA2434297.1"/>
    <property type="molecule type" value="Genomic_DNA"/>
</dbReference>
<accession>A0ABP5WRF3</accession>
<gene>
    <name evidence="5" type="ORF">GCM10010191_55850</name>
</gene>
<keyword evidence="6" id="KW-1185">Reference proteome</keyword>
<feature type="region of interest" description="Disordered" evidence="3">
    <location>
        <begin position="1"/>
        <end position="35"/>
    </location>
</feature>
<feature type="transmembrane region" description="Helical" evidence="4">
    <location>
        <begin position="117"/>
        <end position="135"/>
    </location>
</feature>
<comment type="subcellular location">
    <subcellularLocation>
        <location evidence="1">Membrane</location>
    </subcellularLocation>
</comment>
<evidence type="ECO:0000313" key="6">
    <source>
        <dbReference type="Proteomes" id="UP001501231"/>
    </source>
</evidence>
<protein>
    <recommendedName>
        <fullName evidence="7">Mce-associated membrane protein</fullName>
    </recommendedName>
</protein>
<evidence type="ECO:0000256" key="3">
    <source>
        <dbReference type="SAM" id="MobiDB-lite"/>
    </source>
</evidence>
<keyword evidence="4" id="KW-0812">Transmembrane</keyword>
<feature type="region of interest" description="Disordered" evidence="3">
    <location>
        <begin position="268"/>
        <end position="304"/>
    </location>
</feature>
<feature type="compositionally biased region" description="Acidic residues" evidence="3">
    <location>
        <begin position="52"/>
        <end position="63"/>
    </location>
</feature>
<dbReference type="PANTHER" id="PTHR37042">
    <property type="entry name" value="OUTER MEMBRANE PROTEIN RV1973"/>
    <property type="match status" value="1"/>
</dbReference>
<sequence length="304" mass="32757">MTGKTTKDVPEDAEDVDAVDEEAEEAEAKPAPRRRRRVRVIEVLDDEDLDEVLDAIDAEDEDTEPRRPPAKAKTPAKRVVEEAEELPKPKPAPARKAPVSLDEAAPRTFLGLRPNQAVVVVLVVAVLASLAIWQWRTASGLSGDADERAAVSKVASDYGDVALNYNASNYQSQMKRAEGLMGGDLLESFKANTLPNLGNTFKENPQLVLTSKTDQVFVGSVDQRFASATISVNVGVRTTQGAQDSPATLIRLAMAKIDGKWKVTKMYASGANDQTQQSGGLPNVPTTPAPSKSATPKNEKKPKD</sequence>
<dbReference type="PANTHER" id="PTHR37042:SF4">
    <property type="entry name" value="OUTER MEMBRANE PROTEIN RV1973"/>
    <property type="match status" value="1"/>
</dbReference>
<dbReference type="RefSeq" id="WP_344592837.1">
    <property type="nucleotide sequence ID" value="NZ_BAAARW010000020.1"/>
</dbReference>